<dbReference type="RefSeq" id="WP_345566769.1">
    <property type="nucleotide sequence ID" value="NZ_BAABDQ010000013.1"/>
</dbReference>
<name>A0ABP6XQ69_9ACTN</name>
<dbReference type="Proteomes" id="UP001500630">
    <property type="component" value="Unassembled WGS sequence"/>
</dbReference>
<evidence type="ECO:0008006" key="4">
    <source>
        <dbReference type="Google" id="ProtNLM"/>
    </source>
</evidence>
<keyword evidence="1" id="KW-1133">Transmembrane helix</keyword>
<dbReference type="EMBL" id="BAABDQ010000013">
    <property type="protein sequence ID" value="GAA3570702.1"/>
    <property type="molecule type" value="Genomic_DNA"/>
</dbReference>
<keyword evidence="3" id="KW-1185">Reference proteome</keyword>
<keyword evidence="1" id="KW-0472">Membrane</keyword>
<evidence type="ECO:0000313" key="2">
    <source>
        <dbReference type="EMBL" id="GAA3570702.1"/>
    </source>
</evidence>
<evidence type="ECO:0000313" key="3">
    <source>
        <dbReference type="Proteomes" id="UP001500630"/>
    </source>
</evidence>
<proteinExistence type="predicted"/>
<feature type="transmembrane region" description="Helical" evidence="1">
    <location>
        <begin position="284"/>
        <end position="302"/>
    </location>
</feature>
<keyword evidence="1" id="KW-0812">Transmembrane</keyword>
<reference evidence="3" key="1">
    <citation type="journal article" date="2019" name="Int. J. Syst. Evol. Microbiol.">
        <title>The Global Catalogue of Microorganisms (GCM) 10K type strain sequencing project: providing services to taxonomists for standard genome sequencing and annotation.</title>
        <authorList>
            <consortium name="The Broad Institute Genomics Platform"/>
            <consortium name="The Broad Institute Genome Sequencing Center for Infectious Disease"/>
            <person name="Wu L."/>
            <person name="Ma J."/>
        </authorList>
    </citation>
    <scope>NUCLEOTIDE SEQUENCE [LARGE SCALE GENOMIC DNA]</scope>
    <source>
        <strain evidence="3">JCM 17326</strain>
    </source>
</reference>
<accession>A0ABP6XQ69</accession>
<organism evidence="2 3">
    <name type="scientific">Nonomuraea rosea</name>
    <dbReference type="NCBI Taxonomy" id="638574"/>
    <lineage>
        <taxon>Bacteria</taxon>
        <taxon>Bacillati</taxon>
        <taxon>Actinomycetota</taxon>
        <taxon>Actinomycetes</taxon>
        <taxon>Streptosporangiales</taxon>
        <taxon>Streptosporangiaceae</taxon>
        <taxon>Nonomuraea</taxon>
    </lineage>
</organism>
<evidence type="ECO:0000256" key="1">
    <source>
        <dbReference type="SAM" id="Phobius"/>
    </source>
</evidence>
<protein>
    <recommendedName>
        <fullName evidence="4">DUF3422 family protein</fullName>
    </recommendedName>
</protein>
<gene>
    <name evidence="2" type="ORF">GCM10022419_059430</name>
</gene>
<sequence length="319" mass="36471">MTDLRGDADILQRTGVLDLTRVLERARVHAGVLVLDLERSRELAYSREAVLLLDRARRRALRLAGTLEDARIPDLTTTPLAALDRGLDQARILTRGLADERVIGGARRRARALAGARACGRILEPARTLARTLGDVQLRARELDRDLGQAVRLVYELSKWLSHQEPAHVIAKRNNIARSAELLVEVMTRLLPAMHRSRYAEELHAELYELARLKATSSVQLRYSVHQLRRVLELRLALSGRGRFYRVRRTVSWVLASEWRTWSVLGPSMIAAAYNVYLAQGWGSAFYTLPGMVGFYVGVEWLRKRWHIPMKRRRRPPRL</sequence>
<comment type="caution">
    <text evidence="2">The sequence shown here is derived from an EMBL/GenBank/DDBJ whole genome shotgun (WGS) entry which is preliminary data.</text>
</comment>